<evidence type="ECO:0000313" key="3">
    <source>
        <dbReference type="Proteomes" id="UP000824469"/>
    </source>
</evidence>
<organism evidence="2 3">
    <name type="scientific">Taxus chinensis</name>
    <name type="common">Chinese yew</name>
    <name type="synonym">Taxus wallichiana var. chinensis</name>
    <dbReference type="NCBI Taxonomy" id="29808"/>
    <lineage>
        <taxon>Eukaryota</taxon>
        <taxon>Viridiplantae</taxon>
        <taxon>Streptophyta</taxon>
        <taxon>Embryophyta</taxon>
        <taxon>Tracheophyta</taxon>
        <taxon>Spermatophyta</taxon>
        <taxon>Pinopsida</taxon>
        <taxon>Pinidae</taxon>
        <taxon>Conifers II</taxon>
        <taxon>Cupressales</taxon>
        <taxon>Taxaceae</taxon>
        <taxon>Taxus</taxon>
    </lineage>
</organism>
<reference evidence="2 3" key="1">
    <citation type="journal article" date="2021" name="Nat. Plants">
        <title>The Taxus genome provides insights into paclitaxel biosynthesis.</title>
        <authorList>
            <person name="Xiong X."/>
            <person name="Gou J."/>
            <person name="Liao Q."/>
            <person name="Li Y."/>
            <person name="Zhou Q."/>
            <person name="Bi G."/>
            <person name="Li C."/>
            <person name="Du R."/>
            <person name="Wang X."/>
            <person name="Sun T."/>
            <person name="Guo L."/>
            <person name="Liang H."/>
            <person name="Lu P."/>
            <person name="Wu Y."/>
            <person name="Zhang Z."/>
            <person name="Ro D.K."/>
            <person name="Shang Y."/>
            <person name="Huang S."/>
            <person name="Yan J."/>
        </authorList>
    </citation>
    <scope>NUCLEOTIDE SEQUENCE [LARGE SCALE GENOMIC DNA]</scope>
    <source>
        <strain evidence="2">Ta-2019</strain>
    </source>
</reference>
<comment type="caution">
    <text evidence="2">The sequence shown here is derived from an EMBL/GenBank/DDBJ whole genome shotgun (WGS) entry which is preliminary data.</text>
</comment>
<keyword evidence="3" id="KW-1185">Reference proteome</keyword>
<accession>A0AA38FEQ9</accession>
<evidence type="ECO:0000313" key="2">
    <source>
        <dbReference type="EMBL" id="KAH9299918.1"/>
    </source>
</evidence>
<dbReference type="OMA" id="QDTEAWP"/>
<feature type="domain" description="Rhamnogalacturonase A/B/Epimerase-like pectate lyase" evidence="1">
    <location>
        <begin position="8"/>
        <end position="64"/>
    </location>
</feature>
<evidence type="ECO:0000259" key="1">
    <source>
        <dbReference type="Pfam" id="PF12708"/>
    </source>
</evidence>
<proteinExistence type="predicted"/>
<dbReference type="Gene3D" id="2.160.20.10">
    <property type="entry name" value="Single-stranded right-handed beta-helix, Pectin lyase-like"/>
    <property type="match status" value="1"/>
</dbReference>
<dbReference type="EMBL" id="JAHRHJ020000010">
    <property type="protein sequence ID" value="KAH9299918.1"/>
    <property type="molecule type" value="Genomic_DNA"/>
</dbReference>
<dbReference type="InterPro" id="IPR051801">
    <property type="entry name" value="GH28_Enzymes"/>
</dbReference>
<dbReference type="AlphaFoldDB" id="A0AA38FEQ9"/>
<dbReference type="PANTHER" id="PTHR31339:SF3">
    <property type="entry name" value="PECTIN LYASE-LIKE SUPERFAMILY PROTEIN"/>
    <property type="match status" value="1"/>
</dbReference>
<dbReference type="SUPFAM" id="SSF51126">
    <property type="entry name" value="Pectin lyase-like"/>
    <property type="match status" value="1"/>
</dbReference>
<dbReference type="InterPro" id="IPR011050">
    <property type="entry name" value="Pectin_lyase_fold/virulence"/>
</dbReference>
<dbReference type="Proteomes" id="UP000824469">
    <property type="component" value="Unassembled WGS sequence"/>
</dbReference>
<sequence length="116" mass="12690">MTRRANVISIRRFGAIGDGETLNTRAFQAAISSIQRLKGGTLLYIPTGTWLTGSFNLTSHMTLYLAKHAVIKASQDTEAWPVVDPLPSYGRGRERPGGRYISFIHGDALEDVIITG</sequence>
<dbReference type="PANTHER" id="PTHR31339">
    <property type="entry name" value="PECTIN LYASE-RELATED"/>
    <property type="match status" value="1"/>
</dbReference>
<dbReference type="InterPro" id="IPR024535">
    <property type="entry name" value="RHGA/B-epi-like_pectate_lyase"/>
</dbReference>
<name>A0AA38FEQ9_TAXCH</name>
<protein>
    <recommendedName>
        <fullName evidence="1">Rhamnogalacturonase A/B/Epimerase-like pectate lyase domain-containing protein</fullName>
    </recommendedName>
</protein>
<feature type="non-terminal residue" evidence="2">
    <location>
        <position position="116"/>
    </location>
</feature>
<dbReference type="Pfam" id="PF12708">
    <property type="entry name" value="Pect-lyase_RHGA_epim"/>
    <property type="match status" value="1"/>
</dbReference>
<dbReference type="InterPro" id="IPR012334">
    <property type="entry name" value="Pectin_lyas_fold"/>
</dbReference>
<gene>
    <name evidence="2" type="ORF">KI387_044614</name>
</gene>